<gene>
    <name evidence="5" type="primary">Acey_s0164.g3561</name>
    <name evidence="5" type="synonym">Acey-F52C12.3</name>
    <name evidence="5" type="ORF">Y032_0164g3561</name>
</gene>
<evidence type="ECO:0000313" key="6">
    <source>
        <dbReference type="Proteomes" id="UP000024635"/>
    </source>
</evidence>
<dbReference type="InterPro" id="IPR024337">
    <property type="entry name" value="tRNA_splic_suSen54"/>
</dbReference>
<dbReference type="Pfam" id="PF12928">
    <property type="entry name" value="tRNA_int_end_N2"/>
    <property type="match status" value="1"/>
</dbReference>
<feature type="compositionally biased region" description="Basic and acidic residues" evidence="3">
    <location>
        <begin position="34"/>
        <end position="49"/>
    </location>
</feature>
<feature type="domain" description="tRNA-splicing endonuclease subunit Sen54 N-terminal" evidence="4">
    <location>
        <begin position="57"/>
        <end position="106"/>
    </location>
</feature>
<dbReference type="PANTHER" id="PTHR21027:SF1">
    <property type="entry name" value="TRNA-SPLICING ENDONUCLEASE SUBUNIT SEN54"/>
    <property type="match status" value="1"/>
</dbReference>
<evidence type="ECO:0000256" key="1">
    <source>
        <dbReference type="ARBA" id="ARBA00005736"/>
    </source>
</evidence>
<accession>A0A016SXK4</accession>
<keyword evidence="2" id="KW-0819">tRNA processing</keyword>
<comment type="caution">
    <text evidence="5">The sequence shown here is derived from an EMBL/GenBank/DDBJ whole genome shotgun (WGS) entry which is preliminary data.</text>
</comment>
<organism evidence="5 6">
    <name type="scientific">Ancylostoma ceylanicum</name>
    <dbReference type="NCBI Taxonomy" id="53326"/>
    <lineage>
        <taxon>Eukaryota</taxon>
        <taxon>Metazoa</taxon>
        <taxon>Ecdysozoa</taxon>
        <taxon>Nematoda</taxon>
        <taxon>Chromadorea</taxon>
        <taxon>Rhabditida</taxon>
        <taxon>Rhabditina</taxon>
        <taxon>Rhabditomorpha</taxon>
        <taxon>Strongyloidea</taxon>
        <taxon>Ancylostomatidae</taxon>
        <taxon>Ancylostomatinae</taxon>
        <taxon>Ancylostoma</taxon>
    </lineage>
</organism>
<name>A0A016SXK4_9BILA</name>
<dbReference type="EMBL" id="JARK01001500">
    <property type="protein sequence ID" value="EYB95091.1"/>
    <property type="molecule type" value="Genomic_DNA"/>
</dbReference>
<evidence type="ECO:0000313" key="5">
    <source>
        <dbReference type="EMBL" id="EYB95091.1"/>
    </source>
</evidence>
<evidence type="ECO:0000256" key="3">
    <source>
        <dbReference type="SAM" id="MobiDB-lite"/>
    </source>
</evidence>
<reference evidence="6" key="1">
    <citation type="journal article" date="2015" name="Nat. Genet.">
        <title>The genome and transcriptome of the zoonotic hookworm Ancylostoma ceylanicum identify infection-specific gene families.</title>
        <authorList>
            <person name="Schwarz E.M."/>
            <person name="Hu Y."/>
            <person name="Antoshechkin I."/>
            <person name="Miller M.M."/>
            <person name="Sternberg P.W."/>
            <person name="Aroian R.V."/>
        </authorList>
    </citation>
    <scope>NUCLEOTIDE SEQUENCE</scope>
    <source>
        <strain evidence="6">HY135</strain>
    </source>
</reference>
<keyword evidence="6" id="KW-1185">Reference proteome</keyword>
<dbReference type="OrthoDB" id="408683at2759"/>
<dbReference type="PANTHER" id="PTHR21027">
    <property type="entry name" value="TRNA-SPLICING ENDONUCLEASE SUBUNIT SEN54"/>
    <property type="match status" value="1"/>
</dbReference>
<dbReference type="Proteomes" id="UP000024635">
    <property type="component" value="Unassembled WGS sequence"/>
</dbReference>
<sequence>MQKVLSAKIMGVLNMWPPLYSLPYFSASGNTDNKSNESKERNIQEEHSTQKGSRRLASSLIHVVYNRQHSIFEVTKKSKNYLASMGVPLKNGGHVLFPEEAIYLVEHCNACATDQGRVLTLHDGYRILGECGVSMHVYRAYTSLRQVGFVVLRPRLINFSRAFVHSLPLNQEPLAQQEQSVSKHEKYPQRLLDCFPTFDHQRLIMPHLHRCLLFVPIPDLHSFKISDQGFNKPRRWQRDFRQKLRPRYWPDLDEVRNTASTWPQFAHLRRKLIEATRAAAPAQAFEKSKPEYNYDFEVFLPDRFRHSQPSTPAFRVNCVDSRYGAMSCSLVNQFAGDIPLVLSIFDCGHVCFIEVSGEPIDLNEYLRKLVEKFEKL</sequence>
<dbReference type="GO" id="GO:0000214">
    <property type="term" value="C:tRNA-intron endonuclease complex"/>
    <property type="evidence" value="ECO:0007669"/>
    <property type="project" value="TreeGrafter"/>
</dbReference>
<dbReference type="InterPro" id="IPR024336">
    <property type="entry name" value="tRNA_splic_suSen54_N"/>
</dbReference>
<protein>
    <recommendedName>
        <fullName evidence="4">tRNA-splicing endonuclease subunit Sen54 N-terminal domain-containing protein</fullName>
    </recommendedName>
</protein>
<feature type="region of interest" description="Disordered" evidence="3">
    <location>
        <begin position="30"/>
        <end position="54"/>
    </location>
</feature>
<evidence type="ECO:0000259" key="4">
    <source>
        <dbReference type="Pfam" id="PF12928"/>
    </source>
</evidence>
<dbReference type="GO" id="GO:0000379">
    <property type="term" value="P:tRNA-type intron splice site recognition and cleavage"/>
    <property type="evidence" value="ECO:0007669"/>
    <property type="project" value="TreeGrafter"/>
</dbReference>
<evidence type="ECO:0000256" key="2">
    <source>
        <dbReference type="ARBA" id="ARBA00022694"/>
    </source>
</evidence>
<dbReference type="STRING" id="53326.A0A016SXK4"/>
<dbReference type="AlphaFoldDB" id="A0A016SXK4"/>
<comment type="similarity">
    <text evidence="1">Belongs to the SEN54 family.</text>
</comment>
<proteinExistence type="inferred from homology"/>